<feature type="region of interest" description="Disordered" evidence="3">
    <location>
        <begin position="116"/>
        <end position="764"/>
    </location>
</feature>
<keyword evidence="1" id="KW-0479">Metal-binding</keyword>
<dbReference type="InterPro" id="IPR051190">
    <property type="entry name" value="Baculoviral_IAP"/>
</dbReference>
<reference evidence="4" key="1">
    <citation type="journal article" date="2023" name="Genome Biol. Evol.">
        <title>First Whole Genome Sequence and Flow Cytometry Genome Size Data for the Lichen-Forming Fungus Ramalina farinacea (Ascomycota).</title>
        <authorList>
            <person name="Llewellyn T."/>
            <person name="Mian S."/>
            <person name="Hill R."/>
            <person name="Leitch I.J."/>
            <person name="Gaya E."/>
        </authorList>
    </citation>
    <scope>NUCLEOTIDE SEQUENCE</scope>
    <source>
        <strain evidence="4">LIQ254RAFAR</strain>
    </source>
</reference>
<gene>
    <name evidence="4" type="ORF">OHK93_006754</name>
</gene>
<evidence type="ECO:0000313" key="5">
    <source>
        <dbReference type="Proteomes" id="UP001161017"/>
    </source>
</evidence>
<feature type="compositionally biased region" description="Basic and acidic residues" evidence="3">
    <location>
        <begin position="677"/>
        <end position="687"/>
    </location>
</feature>
<feature type="compositionally biased region" description="Basic and acidic residues" evidence="3">
    <location>
        <begin position="616"/>
        <end position="628"/>
    </location>
</feature>
<feature type="compositionally biased region" description="Basic residues" evidence="3">
    <location>
        <begin position="460"/>
        <end position="470"/>
    </location>
</feature>
<feature type="compositionally biased region" description="Basic and acidic residues" evidence="3">
    <location>
        <begin position="214"/>
        <end position="264"/>
    </location>
</feature>
<comment type="caution">
    <text evidence="4">The sequence shown here is derived from an EMBL/GenBank/DDBJ whole genome shotgun (WGS) entry which is preliminary data.</text>
</comment>
<dbReference type="EMBL" id="JAPUFD010000005">
    <property type="protein sequence ID" value="MDI1487484.1"/>
    <property type="molecule type" value="Genomic_DNA"/>
</dbReference>
<dbReference type="CDD" id="cd00022">
    <property type="entry name" value="BIR"/>
    <property type="match status" value="1"/>
</dbReference>
<feature type="compositionally biased region" description="Low complexity" evidence="3">
    <location>
        <begin position="724"/>
        <end position="735"/>
    </location>
</feature>
<feature type="compositionally biased region" description="Basic residues" evidence="3">
    <location>
        <begin position="319"/>
        <end position="329"/>
    </location>
</feature>
<evidence type="ECO:0000313" key="4">
    <source>
        <dbReference type="EMBL" id="MDI1487484.1"/>
    </source>
</evidence>
<dbReference type="AlphaFoldDB" id="A0AA43TTT5"/>
<dbReference type="SUPFAM" id="SSF57924">
    <property type="entry name" value="Inhibitor of apoptosis (IAP) repeat"/>
    <property type="match status" value="1"/>
</dbReference>
<accession>A0AA43TTT5</accession>
<feature type="compositionally biased region" description="Low complexity" evidence="3">
    <location>
        <begin position="330"/>
        <end position="343"/>
    </location>
</feature>
<evidence type="ECO:0000256" key="2">
    <source>
        <dbReference type="ARBA" id="ARBA00022833"/>
    </source>
</evidence>
<feature type="compositionally biased region" description="Basic residues" evidence="3">
    <location>
        <begin position="572"/>
        <end position="583"/>
    </location>
</feature>
<feature type="compositionally biased region" description="Basic residues" evidence="3">
    <location>
        <begin position="141"/>
        <end position="152"/>
    </location>
</feature>
<feature type="compositionally biased region" description="Basic residues" evidence="3">
    <location>
        <begin position="201"/>
        <end position="210"/>
    </location>
</feature>
<dbReference type="PROSITE" id="PS50143">
    <property type="entry name" value="BIR_REPEAT_2"/>
    <property type="match status" value="1"/>
</dbReference>
<feature type="compositionally biased region" description="Basic and acidic residues" evidence="3">
    <location>
        <begin position="116"/>
        <end position="127"/>
    </location>
</feature>
<dbReference type="PANTHER" id="PTHR46771:SF5">
    <property type="entry name" value="DETERIN"/>
    <property type="match status" value="1"/>
</dbReference>
<dbReference type="Gene3D" id="1.10.1170.10">
    <property type="entry name" value="Inhibitor Of Apoptosis Protein (2mihbC-IAP-1), Chain A"/>
    <property type="match status" value="1"/>
</dbReference>
<evidence type="ECO:0000256" key="3">
    <source>
        <dbReference type="SAM" id="MobiDB-lite"/>
    </source>
</evidence>
<protein>
    <submittedName>
        <fullName evidence="4">Uncharacterized protein</fullName>
    </submittedName>
</protein>
<keyword evidence="2" id="KW-0862">Zinc</keyword>
<name>A0AA43TTT5_9LECA</name>
<proteinExistence type="predicted"/>
<organism evidence="4 5">
    <name type="scientific">Ramalina farinacea</name>
    <dbReference type="NCBI Taxonomy" id="258253"/>
    <lineage>
        <taxon>Eukaryota</taxon>
        <taxon>Fungi</taxon>
        <taxon>Dikarya</taxon>
        <taxon>Ascomycota</taxon>
        <taxon>Pezizomycotina</taxon>
        <taxon>Lecanoromycetes</taxon>
        <taxon>OSLEUM clade</taxon>
        <taxon>Lecanoromycetidae</taxon>
        <taxon>Lecanorales</taxon>
        <taxon>Lecanorineae</taxon>
        <taxon>Ramalinaceae</taxon>
        <taxon>Ramalina</taxon>
    </lineage>
</organism>
<keyword evidence="5" id="KW-1185">Reference proteome</keyword>
<feature type="compositionally biased region" description="Basic residues" evidence="3">
    <location>
        <begin position="384"/>
        <end position="395"/>
    </location>
</feature>
<dbReference type="InterPro" id="IPR001370">
    <property type="entry name" value="BIR_rpt"/>
</dbReference>
<dbReference type="PANTHER" id="PTHR46771">
    <property type="entry name" value="DETERIN"/>
    <property type="match status" value="1"/>
</dbReference>
<dbReference type="Proteomes" id="UP001161017">
    <property type="component" value="Unassembled WGS sequence"/>
</dbReference>
<feature type="compositionally biased region" description="Polar residues" evidence="3">
    <location>
        <begin position="754"/>
        <end position="764"/>
    </location>
</feature>
<dbReference type="GO" id="GO:0046872">
    <property type="term" value="F:metal ion binding"/>
    <property type="evidence" value="ECO:0007669"/>
    <property type="project" value="UniProtKB-KW"/>
</dbReference>
<evidence type="ECO:0000256" key="1">
    <source>
        <dbReference type="ARBA" id="ARBA00022723"/>
    </source>
</evidence>
<feature type="compositionally biased region" description="Polar residues" evidence="3">
    <location>
        <begin position="524"/>
        <end position="541"/>
    </location>
</feature>
<dbReference type="SMART" id="SM00238">
    <property type="entry name" value="BIR"/>
    <property type="match status" value="1"/>
</dbReference>
<sequence length="860" mass="93976">MKTLRPPSSLDGWEETDDPIDEHLSHCGHCGWAIAVATDRAIERGDDDLKDPSSEEMLDARKMTFAGWPHEDKRGWLCKTQKMIEAGWHYCPNPESDDFARCSYCSLSLDGWEPKDNPFQEHQRRSPDCIFFKTRVENKPKASKGRRGRASRASRMSTQSNATLASEAPSFVESELNGDESSLSAVPMPKPKTTKGGGKGGSKKSKKSKASQKPVEEPPHESSYREPEDDDFSVKIDHSPEAEQRGRKRKSEDVGQADEAKGETEAASEAPPTKRRATRTRSSVLFHQSALEVIQPPDDEDVDMTDAEKEGASSAPVSKKGRQGGKKRASSSTRKASKMSTASQASLRSAIPRDEDIDAALALDLDRPLTDDEEIDVEGDVKPKTRRLTRTKPGSKKSTASRAPTRKANRASSAQSDESVIIVDDVTLPKQFNEAHNDDQAPIEENASPEDELSTEKAAKKPPPRKRGPKQKVFGEENDNEHGLEKEQEPAEEERVQRKSPPPRKQTRQVSRQLPARGTRMSAIPTNQAAETQRLDSSMLDSPTLGDDSGHETDTSVVIQSHEIQKGLAKGAAKKGTKGKKAKPANENNEESVQPPNDPADDRAAVVDEMPEVPALEEKKQPEGPEKPKGKKSSKAKAAPKTGKAKKGAPKSKAPVKEVEEVEEASLVPPKPSSSPHVREASPERPAEPLSAPAVADLPTSPPAQTAHSTPAASPQSSDAENHPPSSRPSEVRPSLAVQSPTKSQMTRIPLAVSTPTRSPVKNTFSRLQTSVPWTMTDLEQIFQGTPGQEKENNPFNLGIDEVKGGLTSPEKKMTVEQWIQFNASRGEEKFRSDCERMVGKFEAEGMRAMKTLEGIECAE</sequence>
<dbReference type="Pfam" id="PF00653">
    <property type="entry name" value="BIR"/>
    <property type="match status" value="1"/>
</dbReference>
<feature type="compositionally biased region" description="Polar residues" evidence="3">
    <location>
        <begin position="703"/>
        <end position="719"/>
    </location>
</feature>
<feature type="compositionally biased region" description="Basic and acidic residues" evidence="3">
    <location>
        <begin position="480"/>
        <end position="497"/>
    </location>
</feature>
<feature type="compositionally biased region" description="Polar residues" evidence="3">
    <location>
        <begin position="737"/>
        <end position="747"/>
    </location>
</feature>